<dbReference type="GO" id="GO:0005737">
    <property type="term" value="C:cytoplasm"/>
    <property type="evidence" value="ECO:0007669"/>
    <property type="project" value="TreeGrafter"/>
</dbReference>
<evidence type="ECO:0000256" key="18">
    <source>
        <dbReference type="PIRSR" id="PIRSR634016-3"/>
    </source>
</evidence>
<keyword evidence="10 20" id="KW-0378">Hydrolase</keyword>
<evidence type="ECO:0000313" key="25">
    <source>
        <dbReference type="EMBL" id="KAK1121600.1"/>
    </source>
</evidence>
<evidence type="ECO:0000256" key="6">
    <source>
        <dbReference type="ARBA" id="ARBA00022622"/>
    </source>
</evidence>
<evidence type="ECO:0000256" key="2">
    <source>
        <dbReference type="ARBA" id="ARBA00004609"/>
    </source>
</evidence>
<dbReference type="FunFam" id="1.25.50.20:FF:000001">
    <property type="entry name" value="Aminopeptidase"/>
    <property type="match status" value="1"/>
</dbReference>
<sequence length="923" mass="107412">MKRELQLCCILTHLITGFATVTPLDASDCPCNLSSRRDATENSTDHLSYRLPKHVVPTKYSVHLEKNERDFTYLGSVSILLKVLEPTSTVVVHSDGLRIVEEQVNLRRSKFPSIPENILCQFHDRERQFYVVKTERVLEPSEYTLTIKFEGEIRDDVFGFYRSFYKENGGTKWMAVTQFSPTYARRAFPCMDEPHLKAVFQLRFRIRNETVTSNTRIIYKTSRNEYIFEETPRMSTYLLGWAMHDFVSESSTNQLRFSQNFRMWTRRSMDHRGSIALRQGQSIYSFLNDWLLVDNPIPKMDQIAVPDFNFHAMENWGMITYRESVVLYDDELTPTRNMLDGFTTMAHEYAHTWFGNLVTPTFWDVAWLKEGFASYFQYFAVSMVQPTWRMMDKFVVDTLQPAMLLDSTDHDRVMNGKNVGSPSSIMAVLDFVSYKKGASVIRMLSHVIGESAFRDGLRSYVKNMSYDAATPHDLYRHLQSSADNHGQLPRNMSIEGIMESWTNQPGYPLVTVARNYDMGTFTVSQERFRWNKTRDQSQSELKWWIPLTFTTETARNFSAVKPRYWLKRKCENLTAPLNISSSRWIIFNIQQTGYYRVNYDENNWQMIARYLSSRDFLKVHRANRAALIDDAFNLARAGYIDYSIAFNLSKYLVREIDHEPWVAAVNNLKFLNNVLSGTRVQRAFQEYANRLLQPRYKQLNFTDSKDEDITAKLNKELILATSCLVGSVDCLNLSESLFRNWITKPDETIPRDVKNFVYCEGIRNGGEEDWYLVMDRWLNTDLQTEQDLLLQGLGCTRESGLIKSYLELSLTDEQTVRKQQRMMIVTAILDGNVENVDHVLEFVRSNLQRIIELRGSDFLGKVISGIGQRMRTRKQTETLRAFIQGHSKQLGSTLDTARKALSAALENVKWIKKYLPSIVRYFT</sequence>
<keyword evidence="15" id="KW-0325">Glycoprotein</keyword>
<keyword evidence="16" id="KW-0449">Lipoprotein</keyword>
<dbReference type="GO" id="GO:0042277">
    <property type="term" value="F:peptide binding"/>
    <property type="evidence" value="ECO:0007669"/>
    <property type="project" value="TreeGrafter"/>
</dbReference>
<organism evidence="25 26">
    <name type="scientific">Melipona bicolor</name>
    <dbReference type="NCBI Taxonomy" id="60889"/>
    <lineage>
        <taxon>Eukaryota</taxon>
        <taxon>Metazoa</taxon>
        <taxon>Ecdysozoa</taxon>
        <taxon>Arthropoda</taxon>
        <taxon>Hexapoda</taxon>
        <taxon>Insecta</taxon>
        <taxon>Pterygota</taxon>
        <taxon>Neoptera</taxon>
        <taxon>Endopterygota</taxon>
        <taxon>Hymenoptera</taxon>
        <taxon>Apocrita</taxon>
        <taxon>Aculeata</taxon>
        <taxon>Apoidea</taxon>
        <taxon>Anthophila</taxon>
        <taxon>Apidae</taxon>
        <taxon>Melipona</taxon>
    </lineage>
</organism>
<dbReference type="FunFam" id="1.10.390.10:FF:000013">
    <property type="entry name" value="Aminopeptidase N"/>
    <property type="match status" value="1"/>
</dbReference>
<feature type="binding site" evidence="18">
    <location>
        <position position="351"/>
    </location>
    <ligand>
        <name>Zn(2+)</name>
        <dbReference type="ChEBI" id="CHEBI:29105"/>
        <note>catalytic</note>
    </ligand>
</feature>
<evidence type="ECO:0000256" key="11">
    <source>
        <dbReference type="ARBA" id="ARBA00022833"/>
    </source>
</evidence>
<feature type="domain" description="ERAP1-like C-terminal" evidence="23">
    <location>
        <begin position="584"/>
        <end position="908"/>
    </location>
</feature>
<evidence type="ECO:0000256" key="21">
    <source>
        <dbReference type="SAM" id="SignalP"/>
    </source>
</evidence>
<dbReference type="PANTHER" id="PTHR11533:SF290">
    <property type="entry name" value="AMINOPEPTIDASE"/>
    <property type="match status" value="1"/>
</dbReference>
<dbReference type="AlphaFoldDB" id="A0AA40KIN7"/>
<dbReference type="FunFam" id="2.60.40.1910:FF:000008">
    <property type="entry name" value="Aminopeptidase"/>
    <property type="match status" value="1"/>
</dbReference>
<comment type="cofactor">
    <cofactor evidence="18 20">
        <name>Zn(2+)</name>
        <dbReference type="ChEBI" id="CHEBI:29105"/>
    </cofactor>
    <text evidence="18 20">Binds 1 zinc ion per subunit.</text>
</comment>
<evidence type="ECO:0000256" key="4">
    <source>
        <dbReference type="ARBA" id="ARBA00022438"/>
    </source>
</evidence>
<dbReference type="Gene3D" id="1.10.390.10">
    <property type="entry name" value="Neutral Protease Domain 2"/>
    <property type="match status" value="1"/>
</dbReference>
<dbReference type="InterPro" id="IPR050344">
    <property type="entry name" value="Peptidase_M1_aminopeptidases"/>
</dbReference>
<evidence type="ECO:0000259" key="24">
    <source>
        <dbReference type="Pfam" id="PF17900"/>
    </source>
</evidence>
<keyword evidence="4 20" id="KW-0031">Aminopeptidase</keyword>
<comment type="caution">
    <text evidence="25">The sequence shown here is derived from an EMBL/GenBank/DDBJ whole genome shotgun (WGS) entry which is preliminary data.</text>
</comment>
<proteinExistence type="inferred from homology"/>
<dbReference type="Gene3D" id="2.60.40.1910">
    <property type="match status" value="1"/>
</dbReference>
<dbReference type="GO" id="GO:0016285">
    <property type="term" value="F:alanyl aminopeptidase activity"/>
    <property type="evidence" value="ECO:0007669"/>
    <property type="project" value="UniProtKB-EC"/>
</dbReference>
<keyword evidence="12 20" id="KW-0482">Metalloprotease</keyword>
<feature type="chain" id="PRO_5041335259" description="Aminopeptidase" evidence="21">
    <location>
        <begin position="20"/>
        <end position="923"/>
    </location>
</feature>
<dbReference type="EMBL" id="JAHYIQ010000026">
    <property type="protein sequence ID" value="KAK1121600.1"/>
    <property type="molecule type" value="Genomic_DNA"/>
</dbReference>
<feature type="domain" description="Aminopeptidase N-like N-terminal" evidence="24">
    <location>
        <begin position="56"/>
        <end position="238"/>
    </location>
</feature>
<protein>
    <recommendedName>
        <fullName evidence="20">Aminopeptidase</fullName>
        <ecNumber evidence="20">3.4.11.-</ecNumber>
    </recommendedName>
</protein>
<keyword evidence="5" id="KW-1003">Cell membrane</keyword>
<evidence type="ECO:0000256" key="19">
    <source>
        <dbReference type="PIRSR" id="PIRSR634016-4"/>
    </source>
</evidence>
<dbReference type="EC" id="3.4.11.-" evidence="20"/>
<name>A0AA40KIN7_9HYME</name>
<dbReference type="InterPro" id="IPR014782">
    <property type="entry name" value="Peptidase_M1_dom"/>
</dbReference>
<keyword evidence="6" id="KW-0336">GPI-anchor</keyword>
<evidence type="ECO:0000259" key="22">
    <source>
        <dbReference type="Pfam" id="PF01433"/>
    </source>
</evidence>
<keyword evidence="9 21" id="KW-0732">Signal</keyword>
<feature type="active site" description="Proton acceptor" evidence="17">
    <location>
        <position position="348"/>
    </location>
</feature>
<dbReference type="GO" id="GO:0070006">
    <property type="term" value="F:metalloaminopeptidase activity"/>
    <property type="evidence" value="ECO:0007669"/>
    <property type="project" value="TreeGrafter"/>
</dbReference>
<dbReference type="InterPro" id="IPR034016">
    <property type="entry name" value="M1_APN-typ"/>
</dbReference>
<dbReference type="InterPro" id="IPR024571">
    <property type="entry name" value="ERAP1-like_C_dom"/>
</dbReference>
<accession>A0AA40KIN7</accession>
<evidence type="ECO:0000256" key="1">
    <source>
        <dbReference type="ARBA" id="ARBA00000098"/>
    </source>
</evidence>
<dbReference type="GO" id="GO:0006508">
    <property type="term" value="P:proteolysis"/>
    <property type="evidence" value="ECO:0007669"/>
    <property type="project" value="UniProtKB-KW"/>
</dbReference>
<dbReference type="Pfam" id="PF11838">
    <property type="entry name" value="ERAP1_C"/>
    <property type="match status" value="1"/>
</dbReference>
<evidence type="ECO:0000256" key="14">
    <source>
        <dbReference type="ARBA" id="ARBA00023157"/>
    </source>
</evidence>
<dbReference type="SUPFAM" id="SSF63737">
    <property type="entry name" value="Leukotriene A4 hydrolase N-terminal domain"/>
    <property type="match status" value="1"/>
</dbReference>
<feature type="signal peptide" evidence="21">
    <location>
        <begin position="1"/>
        <end position="19"/>
    </location>
</feature>
<evidence type="ECO:0000256" key="17">
    <source>
        <dbReference type="PIRSR" id="PIRSR634016-1"/>
    </source>
</evidence>
<evidence type="ECO:0000256" key="9">
    <source>
        <dbReference type="ARBA" id="ARBA00022729"/>
    </source>
</evidence>
<comment type="subcellular location">
    <subcellularLocation>
        <location evidence="2">Cell membrane</location>
        <topology evidence="2">Lipid-anchor</topology>
        <topology evidence="2">GPI-anchor</topology>
    </subcellularLocation>
</comment>
<evidence type="ECO:0000256" key="20">
    <source>
        <dbReference type="RuleBase" id="RU364040"/>
    </source>
</evidence>
<evidence type="ECO:0000256" key="15">
    <source>
        <dbReference type="ARBA" id="ARBA00023180"/>
    </source>
</evidence>
<evidence type="ECO:0000256" key="13">
    <source>
        <dbReference type="ARBA" id="ARBA00023136"/>
    </source>
</evidence>
<dbReference type="GO" id="GO:0008270">
    <property type="term" value="F:zinc ion binding"/>
    <property type="evidence" value="ECO:0007669"/>
    <property type="project" value="UniProtKB-UniRule"/>
</dbReference>
<keyword evidence="7 20" id="KW-0645">Protease</keyword>
<evidence type="ECO:0000256" key="3">
    <source>
        <dbReference type="ARBA" id="ARBA00010136"/>
    </source>
</evidence>
<evidence type="ECO:0000256" key="7">
    <source>
        <dbReference type="ARBA" id="ARBA00022670"/>
    </source>
</evidence>
<dbReference type="InterPro" id="IPR027268">
    <property type="entry name" value="Peptidase_M4/M1_CTD_sf"/>
</dbReference>
<gene>
    <name evidence="25" type="ORF">K0M31_010392</name>
</gene>
<evidence type="ECO:0000256" key="10">
    <source>
        <dbReference type="ARBA" id="ARBA00022801"/>
    </source>
</evidence>
<evidence type="ECO:0000259" key="23">
    <source>
        <dbReference type="Pfam" id="PF11838"/>
    </source>
</evidence>
<keyword evidence="8 18" id="KW-0479">Metal-binding</keyword>
<dbReference type="InterPro" id="IPR045357">
    <property type="entry name" value="Aminopeptidase_N-like_N"/>
</dbReference>
<keyword evidence="26" id="KW-1185">Reference proteome</keyword>
<evidence type="ECO:0000256" key="5">
    <source>
        <dbReference type="ARBA" id="ARBA00022475"/>
    </source>
</evidence>
<dbReference type="Gene3D" id="2.60.40.1730">
    <property type="entry name" value="tricorn interacting facor f3 domain"/>
    <property type="match status" value="1"/>
</dbReference>
<feature type="site" description="Transition state stabilizer" evidence="19">
    <location>
        <position position="434"/>
    </location>
</feature>
<feature type="binding site" evidence="18">
    <location>
        <position position="370"/>
    </location>
    <ligand>
        <name>Zn(2+)</name>
        <dbReference type="ChEBI" id="CHEBI:29105"/>
        <note>catalytic</note>
    </ligand>
</feature>
<dbReference type="Gene3D" id="1.25.50.20">
    <property type="match status" value="1"/>
</dbReference>
<evidence type="ECO:0000256" key="16">
    <source>
        <dbReference type="ARBA" id="ARBA00023288"/>
    </source>
</evidence>
<dbReference type="Proteomes" id="UP001177670">
    <property type="component" value="Unassembled WGS sequence"/>
</dbReference>
<dbReference type="PANTHER" id="PTHR11533">
    <property type="entry name" value="PROTEASE M1 ZINC METALLOPROTEASE"/>
    <property type="match status" value="1"/>
</dbReference>
<dbReference type="InterPro" id="IPR001930">
    <property type="entry name" value="Peptidase_M1"/>
</dbReference>
<dbReference type="GO" id="GO:0005886">
    <property type="term" value="C:plasma membrane"/>
    <property type="evidence" value="ECO:0007669"/>
    <property type="project" value="UniProtKB-SubCell"/>
</dbReference>
<comment type="catalytic activity">
    <reaction evidence="1">
        <text>Release of an N-terminal amino acid, Xaa-|-Yaa- from a peptide, amide or arylamide. Xaa is preferably Ala, but may be most amino acids including Pro (slow action). When a terminal hydrophobic residue is followed by a prolyl residue, the two may be released as an intact Xaa-Pro dipeptide.</text>
        <dbReference type="EC" id="3.4.11.2"/>
    </reaction>
</comment>
<dbReference type="Pfam" id="PF17900">
    <property type="entry name" value="Peptidase_M1_N"/>
    <property type="match status" value="1"/>
</dbReference>
<keyword evidence="14" id="KW-1015">Disulfide bond</keyword>
<keyword evidence="11 18" id="KW-0862">Zinc</keyword>
<dbReference type="PRINTS" id="PR00756">
    <property type="entry name" value="ALADIPTASE"/>
</dbReference>
<feature type="domain" description="Peptidase M1 membrane alanine aminopeptidase" evidence="22">
    <location>
        <begin position="277"/>
        <end position="501"/>
    </location>
</feature>
<comment type="similarity">
    <text evidence="3 20">Belongs to the peptidase M1 family.</text>
</comment>
<keyword evidence="13" id="KW-0472">Membrane</keyword>
<dbReference type="SUPFAM" id="SSF55486">
    <property type="entry name" value="Metalloproteases ('zincins'), catalytic domain"/>
    <property type="match status" value="1"/>
</dbReference>
<dbReference type="GO" id="GO:0098552">
    <property type="term" value="C:side of membrane"/>
    <property type="evidence" value="ECO:0007669"/>
    <property type="project" value="UniProtKB-KW"/>
</dbReference>
<evidence type="ECO:0000256" key="12">
    <source>
        <dbReference type="ARBA" id="ARBA00023049"/>
    </source>
</evidence>
<evidence type="ECO:0000313" key="26">
    <source>
        <dbReference type="Proteomes" id="UP001177670"/>
    </source>
</evidence>
<dbReference type="CDD" id="cd09601">
    <property type="entry name" value="M1_APN-Q_like"/>
    <property type="match status" value="1"/>
</dbReference>
<reference evidence="25" key="1">
    <citation type="submission" date="2021-10" db="EMBL/GenBank/DDBJ databases">
        <title>Melipona bicolor Genome sequencing and assembly.</title>
        <authorList>
            <person name="Araujo N.S."/>
            <person name="Arias M.C."/>
        </authorList>
    </citation>
    <scope>NUCLEOTIDE SEQUENCE</scope>
    <source>
        <strain evidence="25">USP_2M_L1-L4_2017</strain>
        <tissue evidence="25">Whole body</tissue>
    </source>
</reference>
<dbReference type="Pfam" id="PF01433">
    <property type="entry name" value="Peptidase_M1"/>
    <property type="match status" value="1"/>
</dbReference>
<evidence type="ECO:0000256" key="8">
    <source>
        <dbReference type="ARBA" id="ARBA00022723"/>
    </source>
</evidence>
<dbReference type="GO" id="GO:0005615">
    <property type="term" value="C:extracellular space"/>
    <property type="evidence" value="ECO:0007669"/>
    <property type="project" value="TreeGrafter"/>
</dbReference>
<dbReference type="GO" id="GO:0043171">
    <property type="term" value="P:peptide catabolic process"/>
    <property type="evidence" value="ECO:0007669"/>
    <property type="project" value="TreeGrafter"/>
</dbReference>
<dbReference type="InterPro" id="IPR042097">
    <property type="entry name" value="Aminopeptidase_N-like_N_sf"/>
</dbReference>
<feature type="binding site" evidence="18">
    <location>
        <position position="347"/>
    </location>
    <ligand>
        <name>Zn(2+)</name>
        <dbReference type="ChEBI" id="CHEBI:29105"/>
        <note>catalytic</note>
    </ligand>
</feature>